<feature type="compositionally biased region" description="Basic and acidic residues" evidence="1">
    <location>
        <begin position="63"/>
        <end position="82"/>
    </location>
</feature>
<comment type="caution">
    <text evidence="2">The sequence shown here is derived from an EMBL/GenBank/DDBJ whole genome shotgun (WGS) entry which is preliminary data.</text>
</comment>
<gene>
    <name evidence="2" type="ORF">EVAR_58838_1</name>
</gene>
<sequence>MHTFRNKAKPLMKCLVRFLRSSHNSSLSAPRRAPMIRLDSALFARELTLNRQVVNHPSNYNGDKCEWDEKRAGKPVENKRSTLMDTSDPSGVTSEFLASWKGMGYLCDRGGITTMKKGEGQSANGTLTHRTKRNNESC</sequence>
<evidence type="ECO:0000256" key="1">
    <source>
        <dbReference type="SAM" id="MobiDB-lite"/>
    </source>
</evidence>
<reference evidence="2 3" key="1">
    <citation type="journal article" date="2019" name="Commun. Biol.">
        <title>The bagworm genome reveals a unique fibroin gene that provides high tensile strength.</title>
        <authorList>
            <person name="Kono N."/>
            <person name="Nakamura H."/>
            <person name="Ohtoshi R."/>
            <person name="Tomita M."/>
            <person name="Numata K."/>
            <person name="Arakawa K."/>
        </authorList>
    </citation>
    <scope>NUCLEOTIDE SEQUENCE [LARGE SCALE GENOMIC DNA]</scope>
</reference>
<protein>
    <submittedName>
        <fullName evidence="2">Uncharacterized protein</fullName>
    </submittedName>
</protein>
<dbReference type="Proteomes" id="UP000299102">
    <property type="component" value="Unassembled WGS sequence"/>
</dbReference>
<keyword evidence="3" id="KW-1185">Reference proteome</keyword>
<proteinExistence type="predicted"/>
<dbReference type="AlphaFoldDB" id="A0A4C1YRB2"/>
<evidence type="ECO:0000313" key="2">
    <source>
        <dbReference type="EMBL" id="GBP78786.1"/>
    </source>
</evidence>
<feature type="region of interest" description="Disordered" evidence="1">
    <location>
        <begin position="116"/>
        <end position="138"/>
    </location>
</feature>
<accession>A0A4C1YRB2</accession>
<feature type="region of interest" description="Disordered" evidence="1">
    <location>
        <begin position="60"/>
        <end position="90"/>
    </location>
</feature>
<name>A0A4C1YRB2_EUMVA</name>
<dbReference type="EMBL" id="BGZK01001386">
    <property type="protein sequence ID" value="GBP78786.1"/>
    <property type="molecule type" value="Genomic_DNA"/>
</dbReference>
<organism evidence="2 3">
    <name type="scientific">Eumeta variegata</name>
    <name type="common">Bagworm moth</name>
    <name type="synonym">Eumeta japonica</name>
    <dbReference type="NCBI Taxonomy" id="151549"/>
    <lineage>
        <taxon>Eukaryota</taxon>
        <taxon>Metazoa</taxon>
        <taxon>Ecdysozoa</taxon>
        <taxon>Arthropoda</taxon>
        <taxon>Hexapoda</taxon>
        <taxon>Insecta</taxon>
        <taxon>Pterygota</taxon>
        <taxon>Neoptera</taxon>
        <taxon>Endopterygota</taxon>
        <taxon>Lepidoptera</taxon>
        <taxon>Glossata</taxon>
        <taxon>Ditrysia</taxon>
        <taxon>Tineoidea</taxon>
        <taxon>Psychidae</taxon>
        <taxon>Oiketicinae</taxon>
        <taxon>Eumeta</taxon>
    </lineage>
</organism>
<evidence type="ECO:0000313" key="3">
    <source>
        <dbReference type="Proteomes" id="UP000299102"/>
    </source>
</evidence>